<dbReference type="AlphaFoldDB" id="A0A9W4IZA8"/>
<gene>
    <name evidence="2" type="ORF">PSALAMII_LOCUS4009</name>
</gene>
<name>A0A9W4IZA8_9EURO</name>
<dbReference type="OrthoDB" id="4646997at2759"/>
<dbReference type="EMBL" id="CAJVPG010000154">
    <property type="protein sequence ID" value="CAG8363590.1"/>
    <property type="molecule type" value="Genomic_DNA"/>
</dbReference>
<feature type="region of interest" description="Disordered" evidence="1">
    <location>
        <begin position="123"/>
        <end position="184"/>
    </location>
</feature>
<evidence type="ECO:0000313" key="3">
    <source>
        <dbReference type="Proteomes" id="UP001152649"/>
    </source>
</evidence>
<comment type="caution">
    <text evidence="2">The sequence shown here is derived from an EMBL/GenBank/DDBJ whole genome shotgun (WGS) entry which is preliminary data.</text>
</comment>
<accession>A0A9W4IZA8</accession>
<reference evidence="2" key="1">
    <citation type="submission" date="2021-07" db="EMBL/GenBank/DDBJ databases">
        <authorList>
            <person name="Branca A.L. A."/>
        </authorList>
    </citation>
    <scope>NUCLEOTIDE SEQUENCE</scope>
</reference>
<keyword evidence="3" id="KW-1185">Reference proteome</keyword>
<proteinExistence type="predicted"/>
<dbReference type="Proteomes" id="UP001152649">
    <property type="component" value="Unassembled WGS sequence"/>
</dbReference>
<protein>
    <submittedName>
        <fullName evidence="2">Uncharacterized protein</fullName>
    </submittedName>
</protein>
<sequence>MAPTPYFSSVISESAFKARFQAENGKKFSELDNVAASYWGRPHLLACRVVRRDPQRNLLPILSQYVTPSDVQTSSDEIRAFLQGPDLTFMAQSEHYLVRRSNCGISLAQIWAAMAMFKGNQDRRMRDVSTMQEQNESERDNDAEARQPKRFRRHTFQPDFIDSSGIQVGSSSPPHDGSYDGSQGSSLGYVDPDTHYLGMTPEDDTLRLASCVIRHILYFAPPQNSASIPTVVEFRDAKTRLAATTLVGERQIVAIDDGGLCLRRQNPGGCFILTQNHVAILEAKTQFQCLENGRPIISDRGFAQMVCEALATRLSDIGDNSQQSVIVINATQHYMCFLQMDLSDEYMDFESTTPTHMLYVSSTPWFDLSQKSGRENVLANLCGIMHRAICE</sequence>
<organism evidence="2 3">
    <name type="scientific">Penicillium salamii</name>
    <dbReference type="NCBI Taxonomy" id="1612424"/>
    <lineage>
        <taxon>Eukaryota</taxon>
        <taxon>Fungi</taxon>
        <taxon>Dikarya</taxon>
        <taxon>Ascomycota</taxon>
        <taxon>Pezizomycotina</taxon>
        <taxon>Eurotiomycetes</taxon>
        <taxon>Eurotiomycetidae</taxon>
        <taxon>Eurotiales</taxon>
        <taxon>Aspergillaceae</taxon>
        <taxon>Penicillium</taxon>
    </lineage>
</organism>
<evidence type="ECO:0000256" key="1">
    <source>
        <dbReference type="SAM" id="MobiDB-lite"/>
    </source>
</evidence>
<feature type="compositionally biased region" description="Polar residues" evidence="1">
    <location>
        <begin position="164"/>
        <end position="173"/>
    </location>
</feature>
<feature type="compositionally biased region" description="Basic and acidic residues" evidence="1">
    <location>
        <begin position="136"/>
        <end position="147"/>
    </location>
</feature>
<evidence type="ECO:0000313" key="2">
    <source>
        <dbReference type="EMBL" id="CAG8363590.1"/>
    </source>
</evidence>